<dbReference type="Proteomes" id="UP000616885">
    <property type="component" value="Unassembled WGS sequence"/>
</dbReference>
<dbReference type="EMBL" id="JADCTT010000001">
    <property type="protein sequence ID" value="KAF9759865.1"/>
    <property type="molecule type" value="Genomic_DNA"/>
</dbReference>
<proteinExistence type="predicted"/>
<evidence type="ECO:0000313" key="1">
    <source>
        <dbReference type="EMBL" id="KAF9759865.1"/>
    </source>
</evidence>
<organism evidence="1 2">
    <name type="scientific">Bionectria ochroleuca</name>
    <name type="common">Gliocladium roseum</name>
    <dbReference type="NCBI Taxonomy" id="29856"/>
    <lineage>
        <taxon>Eukaryota</taxon>
        <taxon>Fungi</taxon>
        <taxon>Dikarya</taxon>
        <taxon>Ascomycota</taxon>
        <taxon>Pezizomycotina</taxon>
        <taxon>Sordariomycetes</taxon>
        <taxon>Hypocreomycetidae</taxon>
        <taxon>Hypocreales</taxon>
        <taxon>Bionectriaceae</taxon>
        <taxon>Clonostachys</taxon>
    </lineage>
</organism>
<protein>
    <submittedName>
        <fullName evidence="1">Uncharacterized protein</fullName>
    </submittedName>
</protein>
<evidence type="ECO:0000313" key="2">
    <source>
        <dbReference type="Proteomes" id="UP000616885"/>
    </source>
</evidence>
<gene>
    <name evidence="1" type="ORF">IM811_001559</name>
</gene>
<sequence length="129" mass="14064">MVVSGEAVDGFLLDREKLVLSLFGAPLTSICFCKTDSTPDNLRMARNCCLAPQGFQGEGYCLVVLPLCVMYFCSRELAFLGGVTVQVELLATIQYPRVYLTSSAIEHAVIQTLNECLFAEAVERAANTC</sequence>
<reference evidence="1" key="1">
    <citation type="submission" date="2020-10" db="EMBL/GenBank/DDBJ databases">
        <title>High-Quality Genome Resource of Clonostachys rosea strain S41 by Oxford Nanopore Long-Read Sequencing.</title>
        <authorList>
            <person name="Wang H."/>
        </authorList>
    </citation>
    <scope>NUCLEOTIDE SEQUENCE</scope>
    <source>
        <strain evidence="1">S41</strain>
    </source>
</reference>
<accession>A0A8H7NPD6</accession>
<name>A0A8H7NPD6_BIOOC</name>
<comment type="caution">
    <text evidence="1">The sequence shown here is derived from an EMBL/GenBank/DDBJ whole genome shotgun (WGS) entry which is preliminary data.</text>
</comment>
<dbReference type="AlphaFoldDB" id="A0A8H7NPD6"/>